<feature type="transmembrane region" description="Helical" evidence="9">
    <location>
        <begin position="189"/>
        <end position="209"/>
    </location>
</feature>
<reference evidence="11 12" key="1">
    <citation type="submission" date="2016-10" db="EMBL/GenBank/DDBJ databases">
        <authorList>
            <person name="Varghese N."/>
            <person name="Submissions S."/>
        </authorList>
    </citation>
    <scope>NUCLEOTIDE SEQUENCE [LARGE SCALE GENOMIC DNA]</scope>
    <source>
        <strain evidence="11 12">DSM 18839</strain>
    </source>
</reference>
<keyword evidence="12" id="KW-1185">Reference proteome</keyword>
<evidence type="ECO:0000313" key="12">
    <source>
        <dbReference type="Proteomes" id="UP000198615"/>
    </source>
</evidence>
<dbReference type="Gene3D" id="1.10.3720.10">
    <property type="entry name" value="MetI-like"/>
    <property type="match status" value="2"/>
</dbReference>
<feature type="transmembrane region" description="Helical" evidence="9">
    <location>
        <begin position="340"/>
        <end position="358"/>
    </location>
</feature>
<evidence type="ECO:0000256" key="9">
    <source>
        <dbReference type="RuleBase" id="RU363032"/>
    </source>
</evidence>
<protein>
    <submittedName>
        <fullName evidence="11">Amino acid ABC transporter membrane protein 1, PAAT family</fullName>
    </submittedName>
</protein>
<comment type="subcellular location">
    <subcellularLocation>
        <location evidence="1">Cell inner membrane</location>
        <topology evidence="1">Multi-pass membrane protein</topology>
    </subcellularLocation>
    <subcellularLocation>
        <location evidence="9">Cell membrane</location>
        <topology evidence="9">Multi-pass membrane protein</topology>
    </subcellularLocation>
</comment>
<keyword evidence="8 9" id="KW-0472">Membrane</keyword>
<comment type="caution">
    <text evidence="11">The sequence shown here is derived from an EMBL/GenBank/DDBJ whole genome shotgun (WGS) entry which is preliminary data.</text>
</comment>
<name>A0A8G2BE83_9PROT</name>
<sequence>MSAVDKAVPRRDARSISEIVNDERFRSIFYQIIVAVAVIWTAQYLITNTAENLQARGMSTGFEFLSSTAGFSIAWSIIDYEAGDTYFHVYLVGIANTLIVSFFAIIATTLLGFVVGVMRLSSNFVVAQIASAYVEVMRNVPLLLHILFWFTLSSALPSPKQSLGWLDSFFLNNRGLYVPAPVPGDGFDIVIIMVLIGIAVAYGVTVWATKRQMATGQRFPAFWTGVGLVVGLPLLAFFALGAPLTFDYPALKGFNFQGGADVPRAFCALLFALVLYHTVFMAEAVRAGILSVSHGQTEASYSLGLKPSWTLRLVVIPQAMRAVVPPMISNWMNVVKNSSLAIAIGYPDLVAVFMQTSLNQSGHAIEIVAMVMLFYMTVSLTISAALNYYNKLVQIKER</sequence>
<dbReference type="GO" id="GO:0022857">
    <property type="term" value="F:transmembrane transporter activity"/>
    <property type="evidence" value="ECO:0007669"/>
    <property type="project" value="InterPro"/>
</dbReference>
<dbReference type="InterPro" id="IPR035906">
    <property type="entry name" value="MetI-like_sf"/>
</dbReference>
<evidence type="ECO:0000256" key="4">
    <source>
        <dbReference type="ARBA" id="ARBA00022475"/>
    </source>
</evidence>
<accession>A0A8G2BE83</accession>
<dbReference type="Pfam" id="PF00528">
    <property type="entry name" value="BPD_transp_1"/>
    <property type="match status" value="1"/>
</dbReference>
<feature type="domain" description="ABC transmembrane type-1" evidence="10">
    <location>
        <begin position="94"/>
        <end position="386"/>
    </location>
</feature>
<evidence type="ECO:0000256" key="3">
    <source>
        <dbReference type="ARBA" id="ARBA00022448"/>
    </source>
</evidence>
<feature type="transmembrane region" description="Helical" evidence="9">
    <location>
        <begin position="90"/>
        <end position="115"/>
    </location>
</feature>
<dbReference type="EMBL" id="FNBW01000001">
    <property type="protein sequence ID" value="SDF13975.1"/>
    <property type="molecule type" value="Genomic_DNA"/>
</dbReference>
<feature type="transmembrane region" description="Helical" evidence="9">
    <location>
        <begin position="58"/>
        <end position="78"/>
    </location>
</feature>
<evidence type="ECO:0000256" key="2">
    <source>
        <dbReference type="ARBA" id="ARBA00010072"/>
    </source>
</evidence>
<dbReference type="NCBIfam" id="TIGR01726">
    <property type="entry name" value="HEQRo_perm_3TM"/>
    <property type="match status" value="1"/>
</dbReference>
<keyword evidence="3 9" id="KW-0813">Transport</keyword>
<organism evidence="11 12">
    <name type="scientific">Thalassobaculum litoreum DSM 18839</name>
    <dbReference type="NCBI Taxonomy" id="1123362"/>
    <lineage>
        <taxon>Bacteria</taxon>
        <taxon>Pseudomonadati</taxon>
        <taxon>Pseudomonadota</taxon>
        <taxon>Alphaproteobacteria</taxon>
        <taxon>Rhodospirillales</taxon>
        <taxon>Thalassobaculaceae</taxon>
        <taxon>Thalassobaculum</taxon>
    </lineage>
</organism>
<dbReference type="CDD" id="cd06261">
    <property type="entry name" value="TM_PBP2"/>
    <property type="match status" value="2"/>
</dbReference>
<proteinExistence type="inferred from homology"/>
<evidence type="ECO:0000256" key="8">
    <source>
        <dbReference type="ARBA" id="ARBA00023136"/>
    </source>
</evidence>
<feature type="transmembrane region" description="Helical" evidence="9">
    <location>
        <begin position="262"/>
        <end position="282"/>
    </location>
</feature>
<dbReference type="PANTHER" id="PTHR30614">
    <property type="entry name" value="MEMBRANE COMPONENT OF AMINO ACID ABC TRANSPORTER"/>
    <property type="match status" value="1"/>
</dbReference>
<dbReference type="SUPFAM" id="SSF161098">
    <property type="entry name" value="MetI-like"/>
    <property type="match status" value="2"/>
</dbReference>
<dbReference type="PROSITE" id="PS50928">
    <property type="entry name" value="ABC_TM1"/>
    <property type="match status" value="1"/>
</dbReference>
<dbReference type="AlphaFoldDB" id="A0A8G2BE83"/>
<dbReference type="GO" id="GO:0006865">
    <property type="term" value="P:amino acid transport"/>
    <property type="evidence" value="ECO:0007669"/>
    <property type="project" value="UniProtKB-KW"/>
</dbReference>
<keyword evidence="4" id="KW-1003">Cell membrane</keyword>
<evidence type="ECO:0000313" key="11">
    <source>
        <dbReference type="EMBL" id="SDF13975.1"/>
    </source>
</evidence>
<evidence type="ECO:0000256" key="7">
    <source>
        <dbReference type="ARBA" id="ARBA00022989"/>
    </source>
</evidence>
<comment type="similarity">
    <text evidence="2">Belongs to the binding-protein-dependent transport system permease family. HisMQ subfamily.</text>
</comment>
<keyword evidence="7 9" id="KW-1133">Transmembrane helix</keyword>
<evidence type="ECO:0000259" key="10">
    <source>
        <dbReference type="PROSITE" id="PS50928"/>
    </source>
</evidence>
<keyword evidence="6" id="KW-0029">Amino-acid transport</keyword>
<dbReference type="OrthoDB" id="9808531at2"/>
<keyword evidence="5 9" id="KW-0812">Transmembrane</keyword>
<feature type="transmembrane region" description="Helical" evidence="9">
    <location>
        <begin position="28"/>
        <end position="46"/>
    </location>
</feature>
<gene>
    <name evidence="11" type="ORF">SAMN05660686_00416</name>
</gene>
<feature type="transmembrane region" description="Helical" evidence="9">
    <location>
        <begin position="364"/>
        <end position="389"/>
    </location>
</feature>
<evidence type="ECO:0000256" key="5">
    <source>
        <dbReference type="ARBA" id="ARBA00022692"/>
    </source>
</evidence>
<dbReference type="Proteomes" id="UP000198615">
    <property type="component" value="Unassembled WGS sequence"/>
</dbReference>
<dbReference type="InterPro" id="IPR043429">
    <property type="entry name" value="ArtM/GltK/GlnP/TcyL/YhdX-like"/>
</dbReference>
<evidence type="ECO:0000256" key="6">
    <source>
        <dbReference type="ARBA" id="ARBA00022970"/>
    </source>
</evidence>
<feature type="transmembrane region" description="Helical" evidence="9">
    <location>
        <begin position="136"/>
        <end position="156"/>
    </location>
</feature>
<evidence type="ECO:0000256" key="1">
    <source>
        <dbReference type="ARBA" id="ARBA00004429"/>
    </source>
</evidence>
<dbReference type="InterPro" id="IPR000515">
    <property type="entry name" value="MetI-like"/>
</dbReference>
<dbReference type="RefSeq" id="WP_093147778.1">
    <property type="nucleotide sequence ID" value="NZ_FNBW01000001.1"/>
</dbReference>
<dbReference type="InterPro" id="IPR010065">
    <property type="entry name" value="AA_ABC_transptr_permease_3TM"/>
</dbReference>
<dbReference type="GO" id="GO:0043190">
    <property type="term" value="C:ATP-binding cassette (ABC) transporter complex"/>
    <property type="evidence" value="ECO:0007669"/>
    <property type="project" value="InterPro"/>
</dbReference>
<dbReference type="PANTHER" id="PTHR30614:SF37">
    <property type="entry name" value="AMINO-ACID ABC TRANSPORTER PERMEASE PROTEIN YHDX-RELATED"/>
    <property type="match status" value="1"/>
</dbReference>
<feature type="transmembrane region" description="Helical" evidence="9">
    <location>
        <begin position="221"/>
        <end position="242"/>
    </location>
</feature>